<proteinExistence type="predicted"/>
<keyword evidence="2 4" id="KW-0012">Acyltransferase</keyword>
<feature type="domain" description="N-acetyltransferase" evidence="3">
    <location>
        <begin position="1"/>
        <end position="166"/>
    </location>
</feature>
<evidence type="ECO:0000256" key="1">
    <source>
        <dbReference type="ARBA" id="ARBA00022679"/>
    </source>
</evidence>
<dbReference type="EMBL" id="JBHUMY010000027">
    <property type="protein sequence ID" value="MFD2662430.1"/>
    <property type="molecule type" value="Genomic_DNA"/>
</dbReference>
<dbReference type="Pfam" id="PF00583">
    <property type="entry name" value="Acetyltransf_1"/>
    <property type="match status" value="1"/>
</dbReference>
<evidence type="ECO:0000259" key="3">
    <source>
        <dbReference type="PROSITE" id="PS51186"/>
    </source>
</evidence>
<organism evidence="4 5">
    <name type="scientific">Paenibacillus thailandensis</name>
    <dbReference type="NCBI Taxonomy" id="393250"/>
    <lineage>
        <taxon>Bacteria</taxon>
        <taxon>Bacillati</taxon>
        <taxon>Bacillota</taxon>
        <taxon>Bacilli</taxon>
        <taxon>Bacillales</taxon>
        <taxon>Paenibacillaceae</taxon>
        <taxon>Paenibacillus</taxon>
    </lineage>
</organism>
<evidence type="ECO:0000313" key="5">
    <source>
        <dbReference type="Proteomes" id="UP001597493"/>
    </source>
</evidence>
<dbReference type="PANTHER" id="PTHR43877">
    <property type="entry name" value="AMINOALKYLPHOSPHONATE N-ACETYLTRANSFERASE-RELATED-RELATED"/>
    <property type="match status" value="1"/>
</dbReference>
<dbReference type="PANTHER" id="PTHR43877:SF2">
    <property type="entry name" value="AMINOALKYLPHOSPHONATE N-ACETYLTRANSFERASE-RELATED"/>
    <property type="match status" value="1"/>
</dbReference>
<dbReference type="RefSeq" id="WP_379276689.1">
    <property type="nucleotide sequence ID" value="NZ_JBHUGT010000021.1"/>
</dbReference>
<dbReference type="EC" id="2.3.-.-" evidence="4"/>
<evidence type="ECO:0000313" key="4">
    <source>
        <dbReference type="EMBL" id="MFD2662430.1"/>
    </source>
</evidence>
<dbReference type="PROSITE" id="PS51186">
    <property type="entry name" value="GNAT"/>
    <property type="match status" value="1"/>
</dbReference>
<name>A0ABW5R1R9_9BACL</name>
<dbReference type="CDD" id="cd04301">
    <property type="entry name" value="NAT_SF"/>
    <property type="match status" value="1"/>
</dbReference>
<keyword evidence="5" id="KW-1185">Reference proteome</keyword>
<dbReference type="SUPFAM" id="SSF55729">
    <property type="entry name" value="Acyl-CoA N-acyltransferases (Nat)"/>
    <property type="match status" value="1"/>
</dbReference>
<keyword evidence="1 4" id="KW-0808">Transferase</keyword>
<sequence>MNIRLLTADDALAYRTIRLESLLTNPEAFSASYEEESAYPIDRFSSRLSGEHSFTFGAFDRAELVGTVTLVCEQRAKLRHRAYIYAMYVTPLKRGQGIAKALLERALQRALEYGGIEQVHLTVAAGNAGAKRLYRSYGFEAYATEINALKLGESYYDEEFMVYFLDNRRDEYS</sequence>
<dbReference type="Gene3D" id="3.40.630.30">
    <property type="match status" value="1"/>
</dbReference>
<dbReference type="Proteomes" id="UP001597493">
    <property type="component" value="Unassembled WGS sequence"/>
</dbReference>
<dbReference type="GO" id="GO:0016746">
    <property type="term" value="F:acyltransferase activity"/>
    <property type="evidence" value="ECO:0007669"/>
    <property type="project" value="UniProtKB-KW"/>
</dbReference>
<comment type="caution">
    <text evidence="4">The sequence shown here is derived from an EMBL/GenBank/DDBJ whole genome shotgun (WGS) entry which is preliminary data.</text>
</comment>
<dbReference type="InterPro" id="IPR000182">
    <property type="entry name" value="GNAT_dom"/>
</dbReference>
<dbReference type="InterPro" id="IPR050832">
    <property type="entry name" value="Bact_Acetyltransf"/>
</dbReference>
<gene>
    <name evidence="4" type="ORF">ACFSW5_19425</name>
</gene>
<dbReference type="InterPro" id="IPR016181">
    <property type="entry name" value="Acyl_CoA_acyltransferase"/>
</dbReference>
<protein>
    <submittedName>
        <fullName evidence="4">GNAT family N-acetyltransferase</fullName>
        <ecNumber evidence="4">2.3.-.-</ecNumber>
    </submittedName>
</protein>
<accession>A0ABW5R1R9</accession>
<evidence type="ECO:0000256" key="2">
    <source>
        <dbReference type="ARBA" id="ARBA00023315"/>
    </source>
</evidence>
<reference evidence="5" key="1">
    <citation type="journal article" date="2019" name="Int. J. Syst. Evol. Microbiol.">
        <title>The Global Catalogue of Microorganisms (GCM) 10K type strain sequencing project: providing services to taxonomists for standard genome sequencing and annotation.</title>
        <authorList>
            <consortium name="The Broad Institute Genomics Platform"/>
            <consortium name="The Broad Institute Genome Sequencing Center for Infectious Disease"/>
            <person name="Wu L."/>
            <person name="Ma J."/>
        </authorList>
    </citation>
    <scope>NUCLEOTIDE SEQUENCE [LARGE SCALE GENOMIC DNA]</scope>
    <source>
        <strain evidence="5">TISTR 1827</strain>
    </source>
</reference>